<dbReference type="PANTHER" id="PTHR44167">
    <property type="entry name" value="OVARIAN-SPECIFIC SERINE/THREONINE-PROTEIN KINASE LOK-RELATED"/>
    <property type="match status" value="1"/>
</dbReference>
<feature type="domain" description="Protein kinase" evidence="2">
    <location>
        <begin position="1"/>
        <end position="223"/>
    </location>
</feature>
<dbReference type="GO" id="GO:0004672">
    <property type="term" value="F:protein kinase activity"/>
    <property type="evidence" value="ECO:0007669"/>
    <property type="project" value="InterPro"/>
</dbReference>
<dbReference type="SUPFAM" id="SSF56112">
    <property type="entry name" value="Protein kinase-like (PK-like)"/>
    <property type="match status" value="1"/>
</dbReference>
<name>A0A5J4WWM7_9EUKA</name>
<keyword evidence="1" id="KW-0547">Nucleotide-binding</keyword>
<reference evidence="3 4" key="1">
    <citation type="submission" date="2019-03" db="EMBL/GenBank/DDBJ databases">
        <title>Single cell metagenomics reveals metabolic interactions within the superorganism composed of flagellate Streblomastix strix and complex community of Bacteroidetes bacteria on its surface.</title>
        <authorList>
            <person name="Treitli S.C."/>
            <person name="Kolisko M."/>
            <person name="Husnik F."/>
            <person name="Keeling P."/>
            <person name="Hampl V."/>
        </authorList>
    </citation>
    <scope>NUCLEOTIDE SEQUENCE [LARGE SCALE GENOMIC DNA]</scope>
    <source>
        <strain evidence="3">ST1C</strain>
    </source>
</reference>
<dbReference type="InterPro" id="IPR017441">
    <property type="entry name" value="Protein_kinase_ATP_BS"/>
</dbReference>
<dbReference type="InterPro" id="IPR000719">
    <property type="entry name" value="Prot_kinase_dom"/>
</dbReference>
<comment type="caution">
    <text evidence="3">The sequence shown here is derived from an EMBL/GenBank/DDBJ whole genome shotgun (WGS) entry which is preliminary data.</text>
</comment>
<evidence type="ECO:0000256" key="1">
    <source>
        <dbReference type="PROSITE-ProRule" id="PRU10141"/>
    </source>
</evidence>
<evidence type="ECO:0000259" key="2">
    <source>
        <dbReference type="PROSITE" id="PS50011"/>
    </source>
</evidence>
<accession>A0A5J4WWM7</accession>
<gene>
    <name evidence="3" type="ORF">EZS28_005528</name>
</gene>
<dbReference type="GO" id="GO:0005524">
    <property type="term" value="F:ATP binding"/>
    <property type="evidence" value="ECO:0007669"/>
    <property type="project" value="UniProtKB-UniRule"/>
</dbReference>
<dbReference type="Gene3D" id="1.10.510.10">
    <property type="entry name" value="Transferase(Phosphotransferase) domain 1"/>
    <property type="match status" value="1"/>
</dbReference>
<dbReference type="InterPro" id="IPR011009">
    <property type="entry name" value="Kinase-like_dom_sf"/>
</dbReference>
<dbReference type="PROSITE" id="PS00107">
    <property type="entry name" value="PROTEIN_KINASE_ATP"/>
    <property type="match status" value="1"/>
</dbReference>
<dbReference type="Pfam" id="PF00069">
    <property type="entry name" value="Pkinase"/>
    <property type="match status" value="1"/>
</dbReference>
<evidence type="ECO:0000313" key="3">
    <source>
        <dbReference type="EMBL" id="KAA6398946.1"/>
    </source>
</evidence>
<dbReference type="PROSITE" id="PS50011">
    <property type="entry name" value="PROTEIN_KINASE_DOM"/>
    <property type="match status" value="1"/>
</dbReference>
<dbReference type="PANTHER" id="PTHR44167:SF24">
    <property type="entry name" value="SERINE_THREONINE-PROTEIN KINASE CHK2"/>
    <property type="match status" value="1"/>
</dbReference>
<dbReference type="EMBL" id="SNRW01000848">
    <property type="protein sequence ID" value="KAA6398946.1"/>
    <property type="molecule type" value="Genomic_DNA"/>
</dbReference>
<sequence>MNFEITLRNHGYVPIRLLGKGAFGCVYLVYDYRQDFGNFIIAAKLIAPKNFNQREWETSMDLFKDIKCDNILLHSPPGSGRVYVKISDFGFAKKEDLIHEQTYLAGTLPYMAPEIFKKPLIVTQKVDIFAIEFDPIKRITADKALQHPYFTSPEAIADISPEQQDLALQAIQDELDGDQNITKFDKDSSFIVVESVIKTFLPIETLYEQPEQTIVILKFIFQF</sequence>
<protein>
    <recommendedName>
        <fullName evidence="2">Protein kinase domain-containing protein</fullName>
    </recommendedName>
</protein>
<proteinExistence type="predicted"/>
<organism evidence="3 4">
    <name type="scientific">Streblomastix strix</name>
    <dbReference type="NCBI Taxonomy" id="222440"/>
    <lineage>
        <taxon>Eukaryota</taxon>
        <taxon>Metamonada</taxon>
        <taxon>Preaxostyla</taxon>
        <taxon>Oxymonadida</taxon>
        <taxon>Streblomastigidae</taxon>
        <taxon>Streblomastix</taxon>
    </lineage>
</organism>
<dbReference type="SMART" id="SM00220">
    <property type="entry name" value="S_TKc"/>
    <property type="match status" value="1"/>
</dbReference>
<dbReference type="Proteomes" id="UP000324800">
    <property type="component" value="Unassembled WGS sequence"/>
</dbReference>
<feature type="binding site" evidence="1">
    <location>
        <position position="44"/>
    </location>
    <ligand>
        <name>ATP</name>
        <dbReference type="ChEBI" id="CHEBI:30616"/>
    </ligand>
</feature>
<dbReference type="AlphaFoldDB" id="A0A5J4WWM7"/>
<keyword evidence="1" id="KW-0067">ATP-binding</keyword>
<evidence type="ECO:0000313" key="4">
    <source>
        <dbReference type="Proteomes" id="UP000324800"/>
    </source>
</evidence>